<feature type="transmembrane region" description="Helical" evidence="1">
    <location>
        <begin position="69"/>
        <end position="90"/>
    </location>
</feature>
<dbReference type="EMBL" id="JACHWJ010000002">
    <property type="protein sequence ID" value="MBB2957790.1"/>
    <property type="molecule type" value="Genomic_DNA"/>
</dbReference>
<gene>
    <name evidence="2" type="ORF">FHX72_001927</name>
</gene>
<dbReference type="RefSeq" id="WP_183624573.1">
    <property type="nucleotide sequence ID" value="NZ_JACHWJ010000002.1"/>
</dbReference>
<organism evidence="2 3">
    <name type="scientific">Pseudoclavibacter helvolus</name>
    <dbReference type="NCBI Taxonomy" id="255205"/>
    <lineage>
        <taxon>Bacteria</taxon>
        <taxon>Bacillati</taxon>
        <taxon>Actinomycetota</taxon>
        <taxon>Actinomycetes</taxon>
        <taxon>Micrococcales</taxon>
        <taxon>Microbacteriaceae</taxon>
        <taxon>Pseudoclavibacter</taxon>
    </lineage>
</organism>
<feature type="transmembrane region" description="Helical" evidence="1">
    <location>
        <begin position="16"/>
        <end position="49"/>
    </location>
</feature>
<keyword evidence="1" id="KW-1133">Transmembrane helix</keyword>
<dbReference type="Proteomes" id="UP000545286">
    <property type="component" value="Unassembled WGS sequence"/>
</dbReference>
<evidence type="ECO:0000313" key="3">
    <source>
        <dbReference type="Proteomes" id="UP000545286"/>
    </source>
</evidence>
<accession>A0A7W4UNK2</accession>
<dbReference type="AlphaFoldDB" id="A0A7W4UNK2"/>
<keyword evidence="1" id="KW-0812">Transmembrane</keyword>
<feature type="transmembrane region" description="Helical" evidence="1">
    <location>
        <begin position="156"/>
        <end position="185"/>
    </location>
</feature>
<protein>
    <submittedName>
        <fullName evidence="2">Uncharacterized protein</fullName>
    </submittedName>
</protein>
<evidence type="ECO:0000313" key="2">
    <source>
        <dbReference type="EMBL" id="MBB2957790.1"/>
    </source>
</evidence>
<feature type="transmembrane region" description="Helical" evidence="1">
    <location>
        <begin position="111"/>
        <end position="136"/>
    </location>
</feature>
<keyword evidence="1" id="KW-0472">Membrane</keyword>
<reference evidence="2 3" key="1">
    <citation type="submission" date="2020-08" db="EMBL/GenBank/DDBJ databases">
        <title>Sequencing the genomes of 1000 actinobacteria strains.</title>
        <authorList>
            <person name="Klenk H.-P."/>
        </authorList>
    </citation>
    <scope>NUCLEOTIDE SEQUENCE [LARGE SCALE GENOMIC DNA]</scope>
    <source>
        <strain evidence="2 3">DSM 20419</strain>
    </source>
</reference>
<proteinExistence type="predicted"/>
<keyword evidence="3" id="KW-1185">Reference proteome</keyword>
<comment type="caution">
    <text evidence="2">The sequence shown here is derived from an EMBL/GenBank/DDBJ whole genome shotgun (WGS) entry which is preliminary data.</text>
</comment>
<evidence type="ECO:0000256" key="1">
    <source>
        <dbReference type="SAM" id="Phobius"/>
    </source>
</evidence>
<name>A0A7W4UNK2_9MICO</name>
<sequence>MQQSAPAREPLRVGRLLWGITLVLAAPVFAIWMAVTGLLSALAAANITVDAVGTVAPLASAGQGLLSAFAFWATFISAGAGLVVLILLGVQSMQAARRPVIATGPTFGSVLWGWALAIPLATGIGALAGTVFRPVAESIGTDLSFDAGPGVNYSDAVYGLITGGVWLLAAQVGVVLAAILTVSYVRARRQHSAKKRGATPR</sequence>